<feature type="non-terminal residue" evidence="2">
    <location>
        <position position="1"/>
    </location>
</feature>
<organism evidence="2 3">
    <name type="scientific">Mucuna pruriens</name>
    <name type="common">Velvet bean</name>
    <name type="synonym">Dolichos pruriens</name>
    <dbReference type="NCBI Taxonomy" id="157652"/>
    <lineage>
        <taxon>Eukaryota</taxon>
        <taxon>Viridiplantae</taxon>
        <taxon>Streptophyta</taxon>
        <taxon>Embryophyta</taxon>
        <taxon>Tracheophyta</taxon>
        <taxon>Spermatophyta</taxon>
        <taxon>Magnoliopsida</taxon>
        <taxon>eudicotyledons</taxon>
        <taxon>Gunneridae</taxon>
        <taxon>Pentapetalae</taxon>
        <taxon>rosids</taxon>
        <taxon>fabids</taxon>
        <taxon>Fabales</taxon>
        <taxon>Fabaceae</taxon>
        <taxon>Papilionoideae</taxon>
        <taxon>50 kb inversion clade</taxon>
        <taxon>NPAAA clade</taxon>
        <taxon>indigoferoid/millettioid clade</taxon>
        <taxon>Phaseoleae</taxon>
        <taxon>Mucuna</taxon>
    </lineage>
</organism>
<dbReference type="OrthoDB" id="1928932at2759"/>
<evidence type="ECO:0000256" key="1">
    <source>
        <dbReference type="SAM" id="Phobius"/>
    </source>
</evidence>
<comment type="caution">
    <text evidence="2">The sequence shown here is derived from an EMBL/GenBank/DDBJ whole genome shotgun (WGS) entry which is preliminary data.</text>
</comment>
<protein>
    <submittedName>
        <fullName evidence="2">Uncharacterized protein</fullName>
    </submittedName>
</protein>
<dbReference type="Proteomes" id="UP000257109">
    <property type="component" value="Unassembled WGS sequence"/>
</dbReference>
<accession>A0A371I6L1</accession>
<keyword evidence="3" id="KW-1185">Reference proteome</keyword>
<name>A0A371I6L1_MUCPR</name>
<dbReference type="EMBL" id="QJKJ01000797">
    <property type="protein sequence ID" value="RDY10687.1"/>
    <property type="molecule type" value="Genomic_DNA"/>
</dbReference>
<dbReference type="STRING" id="157652.A0A371I6L1"/>
<keyword evidence="1" id="KW-0472">Membrane</keyword>
<keyword evidence="1" id="KW-0812">Transmembrane</keyword>
<evidence type="ECO:0000313" key="2">
    <source>
        <dbReference type="EMBL" id="RDY10687.1"/>
    </source>
</evidence>
<gene>
    <name evidence="2" type="ORF">CR513_04757</name>
</gene>
<dbReference type="AlphaFoldDB" id="A0A371I6L1"/>
<keyword evidence="1" id="KW-1133">Transmembrane helix</keyword>
<evidence type="ECO:0000313" key="3">
    <source>
        <dbReference type="Proteomes" id="UP000257109"/>
    </source>
</evidence>
<feature type="transmembrane region" description="Helical" evidence="1">
    <location>
        <begin position="98"/>
        <end position="123"/>
    </location>
</feature>
<reference evidence="2" key="1">
    <citation type="submission" date="2018-05" db="EMBL/GenBank/DDBJ databases">
        <title>Draft genome of Mucuna pruriens seed.</title>
        <authorList>
            <person name="Nnadi N.E."/>
            <person name="Vos R."/>
            <person name="Hasami M.H."/>
            <person name="Devisetty U.K."/>
            <person name="Aguiy J.C."/>
        </authorList>
    </citation>
    <scope>NUCLEOTIDE SEQUENCE [LARGE SCALE GENOMIC DNA]</scope>
    <source>
        <strain evidence="2">JCA_2017</strain>
    </source>
</reference>
<sequence>MDHGKRMVLHKNNNNKNLISLCDFRGKVDSLDHLEGSNPLDQMMESGAINQPEPQKQIWCEKKQAAVHEEIGRINQLPANSTYVTHRRKRNVSQEQELELLFAGLSFNASPFIIWSWIIYVVIDKLCNGSGKCLDKISNHNAQYIVSLWNKIMG</sequence>
<proteinExistence type="predicted"/>